<evidence type="ECO:0000256" key="1">
    <source>
        <dbReference type="SAM" id="SignalP"/>
    </source>
</evidence>
<protein>
    <submittedName>
        <fullName evidence="3">PorT family protein</fullName>
    </submittedName>
</protein>
<dbReference type="RefSeq" id="WP_131533486.1">
    <property type="nucleotide sequence ID" value="NZ_SJSO01000023.1"/>
</dbReference>
<proteinExistence type="predicted"/>
<accession>A0A4R0PHN3</accession>
<comment type="caution">
    <text evidence="3">The sequence shown here is derived from an EMBL/GenBank/DDBJ whole genome shotgun (WGS) entry which is preliminary data.</text>
</comment>
<gene>
    <name evidence="3" type="ORF">EZ456_20770</name>
</gene>
<dbReference type="AlphaFoldDB" id="A0A4R0PHN3"/>
<reference evidence="3 4" key="1">
    <citation type="submission" date="2019-02" db="EMBL/GenBank/DDBJ databases">
        <title>Pedobacter sp. RP-3-21 sp. nov., isolated from Arctic soil.</title>
        <authorList>
            <person name="Dahal R.H."/>
        </authorList>
    </citation>
    <scope>NUCLEOTIDE SEQUENCE [LARGE SCALE GENOMIC DNA]</scope>
    <source>
        <strain evidence="3 4">RP-3-21</strain>
    </source>
</reference>
<feature type="signal peptide" evidence="1">
    <location>
        <begin position="1"/>
        <end position="24"/>
    </location>
</feature>
<keyword evidence="1" id="KW-0732">Signal</keyword>
<evidence type="ECO:0000313" key="3">
    <source>
        <dbReference type="EMBL" id="TCD18932.1"/>
    </source>
</evidence>
<keyword evidence="4" id="KW-1185">Reference proteome</keyword>
<name>A0A4R0PHN3_9SPHI</name>
<dbReference type="Pfam" id="PF13568">
    <property type="entry name" value="OMP_b-brl_2"/>
    <property type="match status" value="1"/>
</dbReference>
<feature type="domain" description="Outer membrane protein beta-barrel" evidence="2">
    <location>
        <begin position="27"/>
        <end position="204"/>
    </location>
</feature>
<feature type="chain" id="PRO_5020522756" evidence="1">
    <location>
        <begin position="25"/>
        <end position="232"/>
    </location>
</feature>
<evidence type="ECO:0000313" key="4">
    <source>
        <dbReference type="Proteomes" id="UP000293925"/>
    </source>
</evidence>
<dbReference type="OrthoDB" id="1011748at2"/>
<dbReference type="Proteomes" id="UP000293925">
    <property type="component" value="Unassembled WGS sequence"/>
</dbReference>
<dbReference type="EMBL" id="SJSO01000023">
    <property type="protein sequence ID" value="TCD18932.1"/>
    <property type="molecule type" value="Genomic_DNA"/>
</dbReference>
<sequence length="232" mass="25378">MKNKKSSLLLFLAVLTLQFNIVKAQTKIGIKAGMNLSNVIMKDNDGHQMATQSIPGFHVGANVEILVADDFYLQPGVLYSTKGFKQQNGFAYSTNFRATASYVEVPVNLLYKPKLAVGHLILGAGPYIAYGTGGTWRSDTNIQIGDVVGTNVGKIIFRKDLSDGEYEAYLYGKPLDYGINFLVGYEFFNQLSIQFNAQTGLANLEPQYGGVKQGGKLKNTGFGISIGYKLDY</sequence>
<dbReference type="InterPro" id="IPR025665">
    <property type="entry name" value="Beta-barrel_OMP_2"/>
</dbReference>
<evidence type="ECO:0000259" key="2">
    <source>
        <dbReference type="Pfam" id="PF13568"/>
    </source>
</evidence>
<organism evidence="3 4">
    <name type="scientific">Pedobacter psychrodurus</name>
    <dbReference type="NCBI Taxonomy" id="2530456"/>
    <lineage>
        <taxon>Bacteria</taxon>
        <taxon>Pseudomonadati</taxon>
        <taxon>Bacteroidota</taxon>
        <taxon>Sphingobacteriia</taxon>
        <taxon>Sphingobacteriales</taxon>
        <taxon>Sphingobacteriaceae</taxon>
        <taxon>Pedobacter</taxon>
    </lineage>
</organism>